<evidence type="ECO:0000256" key="3">
    <source>
        <dbReference type="ARBA" id="ARBA00022679"/>
    </source>
</evidence>
<dbReference type="InterPro" id="IPR008949">
    <property type="entry name" value="Isoprenoid_synthase_dom_sf"/>
</dbReference>
<dbReference type="EMBL" id="FSRJ01000003">
    <property type="protein sequence ID" value="SIO05198.1"/>
    <property type="molecule type" value="Genomic_DNA"/>
</dbReference>
<reference evidence="8" key="1">
    <citation type="submission" date="2016-11" db="EMBL/GenBank/DDBJ databases">
        <authorList>
            <person name="Varghese N."/>
            <person name="Submissions S."/>
        </authorList>
    </citation>
    <scope>NUCLEOTIDE SEQUENCE [LARGE SCALE GENOMIC DNA]</scope>
    <source>
        <strain evidence="8">DSM 8595</strain>
    </source>
</reference>
<dbReference type="InterPro" id="IPR000092">
    <property type="entry name" value="Polyprenyl_synt"/>
</dbReference>
<dbReference type="CDD" id="cd00685">
    <property type="entry name" value="Trans_IPPS_HT"/>
    <property type="match status" value="1"/>
</dbReference>
<organism evidence="7 8">
    <name type="scientific">Agromyces cerinus subsp. cerinus</name>
    <dbReference type="NCBI Taxonomy" id="232089"/>
    <lineage>
        <taxon>Bacteria</taxon>
        <taxon>Bacillati</taxon>
        <taxon>Actinomycetota</taxon>
        <taxon>Actinomycetes</taxon>
        <taxon>Micrococcales</taxon>
        <taxon>Microbacteriaceae</taxon>
        <taxon>Agromyces</taxon>
    </lineage>
</organism>
<dbReference type="PANTHER" id="PTHR12001:SF85">
    <property type="entry name" value="SHORT CHAIN ISOPRENYL DIPHOSPHATE SYNTHASE"/>
    <property type="match status" value="1"/>
</dbReference>
<comment type="cofactor">
    <cofactor evidence="1">
        <name>Mg(2+)</name>
        <dbReference type="ChEBI" id="CHEBI:18420"/>
    </cofactor>
</comment>
<protein>
    <submittedName>
        <fullName evidence="7">Geranylgeranyl diphosphate synthase, type II</fullName>
    </submittedName>
</protein>
<evidence type="ECO:0000313" key="7">
    <source>
        <dbReference type="EMBL" id="SIO05198.1"/>
    </source>
</evidence>
<dbReference type="SUPFAM" id="SSF48576">
    <property type="entry name" value="Terpenoid synthases"/>
    <property type="match status" value="1"/>
</dbReference>
<evidence type="ECO:0000313" key="8">
    <source>
        <dbReference type="Proteomes" id="UP000184699"/>
    </source>
</evidence>
<dbReference type="Pfam" id="PF00348">
    <property type="entry name" value="polyprenyl_synt"/>
    <property type="match status" value="1"/>
</dbReference>
<evidence type="ECO:0000256" key="6">
    <source>
        <dbReference type="RuleBase" id="RU004466"/>
    </source>
</evidence>
<dbReference type="SFLD" id="SFLDS00005">
    <property type="entry name" value="Isoprenoid_Synthase_Type_I"/>
    <property type="match status" value="1"/>
</dbReference>
<keyword evidence="5" id="KW-0460">Magnesium</keyword>
<comment type="similarity">
    <text evidence="2 6">Belongs to the FPP/GGPP synthase family.</text>
</comment>
<proteinExistence type="inferred from homology"/>
<dbReference type="RefSeq" id="WP_074260616.1">
    <property type="nucleotide sequence ID" value="NZ_FSRJ01000003.1"/>
</dbReference>
<evidence type="ECO:0000256" key="1">
    <source>
        <dbReference type="ARBA" id="ARBA00001946"/>
    </source>
</evidence>
<dbReference type="PROSITE" id="PS00723">
    <property type="entry name" value="POLYPRENYL_SYNTHASE_1"/>
    <property type="match status" value="1"/>
</dbReference>
<dbReference type="GO" id="GO:0008299">
    <property type="term" value="P:isoprenoid biosynthetic process"/>
    <property type="evidence" value="ECO:0007669"/>
    <property type="project" value="InterPro"/>
</dbReference>
<keyword evidence="8" id="KW-1185">Reference proteome</keyword>
<evidence type="ECO:0000256" key="5">
    <source>
        <dbReference type="ARBA" id="ARBA00022842"/>
    </source>
</evidence>
<keyword evidence="3 6" id="KW-0808">Transferase</keyword>
<dbReference type="PROSITE" id="PS00444">
    <property type="entry name" value="POLYPRENYL_SYNTHASE_2"/>
    <property type="match status" value="1"/>
</dbReference>
<sequence>MIGATLERRIDRDGVAVSEFLDDFFARRLERAAGHGADYVRLWGAARDGAAGGKRIRPGLVLAAHAAFAGSSTTESVRLASAFELLHTAFLVHDDVIDHDLVRRGAPNVAGRFALDGIDRGLPAERANDYGEASAILAGDLLIAGALRVVAELEAPPSVRAALLEIVDECVFVAAAGEHADVRHAGAAPGERDILTMIEEKTASYSFSAPLQAGAVLGGASAATVARLGEIGRHLGVAFQLRDDVLGVYGAAEVTGKSALSDLREGKETLLIAYARAHPDWTRAASVFGSPELDEAGAARLRLAIESSGARDRVEHLIDARCTAAVDAIAAAELPRGLGESLTVTARTCVERAR</sequence>
<dbReference type="Proteomes" id="UP000184699">
    <property type="component" value="Unassembled WGS sequence"/>
</dbReference>
<evidence type="ECO:0000256" key="4">
    <source>
        <dbReference type="ARBA" id="ARBA00022723"/>
    </source>
</evidence>
<gene>
    <name evidence="7" type="ORF">SAMN05443544_2462</name>
</gene>
<dbReference type="OrthoDB" id="4497239at2"/>
<dbReference type="AlphaFoldDB" id="A0A1N6GCF8"/>
<dbReference type="InterPro" id="IPR033749">
    <property type="entry name" value="Polyprenyl_synt_CS"/>
</dbReference>
<name>A0A1N6GCF8_9MICO</name>
<dbReference type="Gene3D" id="1.10.600.10">
    <property type="entry name" value="Farnesyl Diphosphate Synthase"/>
    <property type="match status" value="1"/>
</dbReference>
<evidence type="ECO:0000256" key="2">
    <source>
        <dbReference type="ARBA" id="ARBA00006706"/>
    </source>
</evidence>
<dbReference type="STRING" id="232089.SAMN05443544_2462"/>
<dbReference type="GO" id="GO:0004659">
    <property type="term" value="F:prenyltransferase activity"/>
    <property type="evidence" value="ECO:0007669"/>
    <property type="project" value="InterPro"/>
</dbReference>
<keyword evidence="4" id="KW-0479">Metal-binding</keyword>
<accession>A0A1N6GCF8</accession>
<dbReference type="GO" id="GO:0046872">
    <property type="term" value="F:metal ion binding"/>
    <property type="evidence" value="ECO:0007669"/>
    <property type="project" value="UniProtKB-KW"/>
</dbReference>
<dbReference type="PANTHER" id="PTHR12001">
    <property type="entry name" value="GERANYLGERANYL PYROPHOSPHATE SYNTHASE"/>
    <property type="match status" value="1"/>
</dbReference>